<comment type="similarity">
    <text evidence="1">Belongs to the universal stress protein A family.</text>
</comment>
<dbReference type="InterPro" id="IPR006016">
    <property type="entry name" value="UspA"/>
</dbReference>
<gene>
    <name evidence="3" type="ORF">GCM10011489_06020</name>
</gene>
<feature type="domain" description="UspA" evidence="2">
    <location>
        <begin position="5"/>
        <end position="143"/>
    </location>
</feature>
<evidence type="ECO:0000259" key="2">
    <source>
        <dbReference type="Pfam" id="PF00582"/>
    </source>
</evidence>
<evidence type="ECO:0000313" key="3">
    <source>
        <dbReference type="EMBL" id="GGB20692.1"/>
    </source>
</evidence>
<dbReference type="PRINTS" id="PR01438">
    <property type="entry name" value="UNVRSLSTRESS"/>
</dbReference>
<dbReference type="Pfam" id="PF00582">
    <property type="entry name" value="Usp"/>
    <property type="match status" value="2"/>
</dbReference>
<keyword evidence="4" id="KW-1185">Reference proteome</keyword>
<dbReference type="EMBL" id="BMGC01000003">
    <property type="protein sequence ID" value="GGB20692.1"/>
    <property type="molecule type" value="Genomic_DNA"/>
</dbReference>
<evidence type="ECO:0000313" key="4">
    <source>
        <dbReference type="Proteomes" id="UP000621454"/>
    </source>
</evidence>
<dbReference type="Proteomes" id="UP000621454">
    <property type="component" value="Unassembled WGS sequence"/>
</dbReference>
<sequence>MKYSKPIAVGVDGTSASTEAVRWAAHNAQLHDVPLVLVAAAEPVAPALAAYAVPEVYYDAGREYCEHILDQADSVVRETDSADIEVRTRLVEGGARSALLSASDRASLLVVGAPSSGRLASGLLGSVTSAVATHARCPVVVIREHVSRPRVGLVTVGVDGSPLSLKALEIAADEAASREATLDIVYAWDARGLDSADERYAQARQAVQSRLDDIVASLISTTIAAPRVTSRLVEDSPESALGKASGDCDLLVVGSRGRGGFTGMLLGSTSQSLLYSAQCPLMIVRDKYTDD</sequence>
<feature type="domain" description="UspA" evidence="2">
    <location>
        <begin position="154"/>
        <end position="285"/>
    </location>
</feature>
<proteinExistence type="inferred from homology"/>
<name>A0A916SXK3_9ACTN</name>
<evidence type="ECO:0000256" key="1">
    <source>
        <dbReference type="ARBA" id="ARBA00008791"/>
    </source>
</evidence>
<dbReference type="Gene3D" id="3.40.50.620">
    <property type="entry name" value="HUPs"/>
    <property type="match status" value="2"/>
</dbReference>
<comment type="caution">
    <text evidence="3">The sequence shown here is derived from an EMBL/GenBank/DDBJ whole genome shotgun (WGS) entry which is preliminary data.</text>
</comment>
<dbReference type="RefSeq" id="WP_188585108.1">
    <property type="nucleotide sequence ID" value="NZ_BMGC01000003.1"/>
</dbReference>
<dbReference type="PANTHER" id="PTHR46553">
    <property type="entry name" value="ADENINE NUCLEOTIDE ALPHA HYDROLASES-LIKE SUPERFAMILY PROTEIN"/>
    <property type="match status" value="1"/>
</dbReference>
<protein>
    <submittedName>
        <fullName evidence="3">Universal stress protein</fullName>
    </submittedName>
</protein>
<reference evidence="3" key="1">
    <citation type="journal article" date="2014" name="Int. J. Syst. Evol. Microbiol.">
        <title>Complete genome sequence of Corynebacterium casei LMG S-19264T (=DSM 44701T), isolated from a smear-ripened cheese.</title>
        <authorList>
            <consortium name="US DOE Joint Genome Institute (JGI-PGF)"/>
            <person name="Walter F."/>
            <person name="Albersmeier A."/>
            <person name="Kalinowski J."/>
            <person name="Ruckert C."/>
        </authorList>
    </citation>
    <scope>NUCLEOTIDE SEQUENCE</scope>
    <source>
        <strain evidence="3">CGMCC 1.12827</strain>
    </source>
</reference>
<dbReference type="InterPro" id="IPR006015">
    <property type="entry name" value="Universal_stress_UspA"/>
</dbReference>
<dbReference type="PANTHER" id="PTHR46553:SF3">
    <property type="entry name" value="ADENINE NUCLEOTIDE ALPHA HYDROLASES-LIKE SUPERFAMILY PROTEIN"/>
    <property type="match status" value="1"/>
</dbReference>
<organism evidence="3 4">
    <name type="scientific">Gordonia jinhuaensis</name>
    <dbReference type="NCBI Taxonomy" id="1517702"/>
    <lineage>
        <taxon>Bacteria</taxon>
        <taxon>Bacillati</taxon>
        <taxon>Actinomycetota</taxon>
        <taxon>Actinomycetes</taxon>
        <taxon>Mycobacteriales</taxon>
        <taxon>Gordoniaceae</taxon>
        <taxon>Gordonia</taxon>
    </lineage>
</organism>
<dbReference type="AlphaFoldDB" id="A0A916SXK3"/>
<dbReference type="SUPFAM" id="SSF52402">
    <property type="entry name" value="Adenine nucleotide alpha hydrolases-like"/>
    <property type="match status" value="2"/>
</dbReference>
<reference evidence="3" key="2">
    <citation type="submission" date="2020-09" db="EMBL/GenBank/DDBJ databases">
        <authorList>
            <person name="Sun Q."/>
            <person name="Zhou Y."/>
        </authorList>
    </citation>
    <scope>NUCLEOTIDE SEQUENCE</scope>
    <source>
        <strain evidence="3">CGMCC 1.12827</strain>
    </source>
</reference>
<accession>A0A916SXK3</accession>
<dbReference type="InterPro" id="IPR014729">
    <property type="entry name" value="Rossmann-like_a/b/a_fold"/>
</dbReference>